<dbReference type="AlphaFoldDB" id="A0A1H8C6C4"/>
<dbReference type="InterPro" id="IPR006680">
    <property type="entry name" value="Amidohydro-rel"/>
</dbReference>
<dbReference type="RefSeq" id="WP_089900403.1">
    <property type="nucleotide sequence ID" value="NZ_FOCI01000006.1"/>
</dbReference>
<keyword evidence="5" id="KW-1185">Reference proteome</keyword>
<dbReference type="OrthoDB" id="149172at2"/>
<evidence type="ECO:0000256" key="1">
    <source>
        <dbReference type="ARBA" id="ARBA00023239"/>
    </source>
</evidence>
<organism evidence="4 5">
    <name type="scientific">Loktanella fryxellensis</name>
    <dbReference type="NCBI Taxonomy" id="245187"/>
    <lineage>
        <taxon>Bacteria</taxon>
        <taxon>Pseudomonadati</taxon>
        <taxon>Pseudomonadota</taxon>
        <taxon>Alphaproteobacteria</taxon>
        <taxon>Rhodobacterales</taxon>
        <taxon>Roseobacteraceae</taxon>
        <taxon>Loktanella</taxon>
    </lineage>
</organism>
<evidence type="ECO:0000313" key="4">
    <source>
        <dbReference type="EMBL" id="SEM89984.1"/>
    </source>
</evidence>
<feature type="domain" description="Amidohydrolase-related" evidence="3">
    <location>
        <begin position="38"/>
        <end position="362"/>
    </location>
</feature>
<feature type="region of interest" description="Disordered" evidence="2">
    <location>
        <begin position="1"/>
        <end position="32"/>
    </location>
</feature>
<dbReference type="InterPro" id="IPR032465">
    <property type="entry name" value="ACMSD"/>
</dbReference>
<dbReference type="SUPFAM" id="SSF51556">
    <property type="entry name" value="Metallo-dependent hydrolases"/>
    <property type="match status" value="1"/>
</dbReference>
<dbReference type="Proteomes" id="UP000199585">
    <property type="component" value="Unassembled WGS sequence"/>
</dbReference>
<keyword evidence="1" id="KW-0456">Lyase</keyword>
<gene>
    <name evidence="4" type="ORF">SAMN04488003_10656</name>
</gene>
<dbReference type="STRING" id="245187.SAMN04488003_10656"/>
<dbReference type="GO" id="GO:0005737">
    <property type="term" value="C:cytoplasm"/>
    <property type="evidence" value="ECO:0007669"/>
    <property type="project" value="TreeGrafter"/>
</dbReference>
<protein>
    <submittedName>
        <fullName evidence="4">Aminocarboxymuconate-semialdehyde decarboxylase</fullName>
    </submittedName>
</protein>
<proteinExistence type="predicted"/>
<dbReference type="GO" id="GO:0016831">
    <property type="term" value="F:carboxy-lyase activity"/>
    <property type="evidence" value="ECO:0007669"/>
    <property type="project" value="InterPro"/>
</dbReference>
<feature type="compositionally biased region" description="Basic and acidic residues" evidence="2">
    <location>
        <begin position="1"/>
        <end position="14"/>
    </location>
</feature>
<reference evidence="4 5" key="1">
    <citation type="submission" date="2016-10" db="EMBL/GenBank/DDBJ databases">
        <authorList>
            <person name="de Groot N.N."/>
        </authorList>
    </citation>
    <scope>NUCLEOTIDE SEQUENCE [LARGE SCALE GENOMIC DNA]</scope>
    <source>
        <strain evidence="4 5">DSM 16213</strain>
    </source>
</reference>
<dbReference type="GO" id="GO:0016787">
    <property type="term" value="F:hydrolase activity"/>
    <property type="evidence" value="ECO:0007669"/>
    <property type="project" value="InterPro"/>
</dbReference>
<sequence length="368" mass="40071">MTHSTIDTRDRGDAVNRYGPSAARPMPDAPGRLSTLTVDSHAHVVIPAAAQYMLPHVDPKRIAMVKYANDATNAVNAQQDKDRGPVAMQDIGDRMRVLDAQGIDMQIVAPPPPQCYYQSPVEHAAHASRMVNDGMAAWVAQQPDRFAGLGTVPLQDPEEAATELARAMGLGLKGVMLLTNVDGEEISAARFRPFWKKAEELGAVVMIHPNGFTGGERFSEYYFANVIGNPLETTMALHYIIFNGLLRDMPALKIFAVHGGGYLPAYSGRIDHAWGARQDSHADLPEPPTSYLNKVWIDSVVFTDHQLEYLVKVHGADKVIMGSDYPFDMADYDPVEHIVSSALSDADKANVAGLTAQRLFGLPAKKGA</sequence>
<dbReference type="Pfam" id="PF04909">
    <property type="entry name" value="Amidohydro_2"/>
    <property type="match status" value="1"/>
</dbReference>
<dbReference type="PANTHER" id="PTHR21240:SF28">
    <property type="entry name" value="ISO-OROTATE DECARBOXYLASE (EUROFUNG)"/>
    <property type="match status" value="1"/>
</dbReference>
<dbReference type="PANTHER" id="PTHR21240">
    <property type="entry name" value="2-AMINO-3-CARBOXYLMUCONATE-6-SEMIALDEHYDE DECARBOXYLASE"/>
    <property type="match status" value="1"/>
</dbReference>
<accession>A0A1H8C6C4</accession>
<dbReference type="GO" id="GO:0019748">
    <property type="term" value="P:secondary metabolic process"/>
    <property type="evidence" value="ECO:0007669"/>
    <property type="project" value="TreeGrafter"/>
</dbReference>
<name>A0A1H8C6C4_9RHOB</name>
<evidence type="ECO:0000256" key="2">
    <source>
        <dbReference type="SAM" id="MobiDB-lite"/>
    </source>
</evidence>
<evidence type="ECO:0000313" key="5">
    <source>
        <dbReference type="Proteomes" id="UP000199585"/>
    </source>
</evidence>
<dbReference type="Gene3D" id="3.20.20.140">
    <property type="entry name" value="Metal-dependent hydrolases"/>
    <property type="match status" value="1"/>
</dbReference>
<dbReference type="InterPro" id="IPR032466">
    <property type="entry name" value="Metal_Hydrolase"/>
</dbReference>
<evidence type="ECO:0000259" key="3">
    <source>
        <dbReference type="Pfam" id="PF04909"/>
    </source>
</evidence>
<dbReference type="EMBL" id="FOCI01000006">
    <property type="protein sequence ID" value="SEM89984.1"/>
    <property type="molecule type" value="Genomic_DNA"/>
</dbReference>